<dbReference type="PROSITE" id="PS50850">
    <property type="entry name" value="MFS"/>
    <property type="match status" value="1"/>
</dbReference>
<feature type="transmembrane region" description="Helical" evidence="7">
    <location>
        <begin position="261"/>
        <end position="282"/>
    </location>
</feature>
<evidence type="ECO:0000256" key="2">
    <source>
        <dbReference type="ARBA" id="ARBA00008432"/>
    </source>
</evidence>
<proteinExistence type="inferred from homology"/>
<protein>
    <submittedName>
        <fullName evidence="9">MFS transporter</fullName>
    </submittedName>
</protein>
<dbReference type="KEGG" id="hakz:J0X25_05955"/>
<dbReference type="InterPro" id="IPR011701">
    <property type="entry name" value="MFS"/>
</dbReference>
<feature type="transmembrane region" description="Helical" evidence="7">
    <location>
        <begin position="41"/>
        <end position="62"/>
    </location>
</feature>
<evidence type="ECO:0000313" key="10">
    <source>
        <dbReference type="Proteomes" id="UP000663203"/>
    </source>
</evidence>
<dbReference type="SUPFAM" id="SSF103473">
    <property type="entry name" value="MFS general substrate transporter"/>
    <property type="match status" value="1"/>
</dbReference>
<keyword evidence="10" id="KW-1185">Reference proteome</keyword>
<feature type="transmembrane region" description="Helical" evidence="7">
    <location>
        <begin position="303"/>
        <end position="322"/>
    </location>
</feature>
<feature type="transmembrane region" description="Helical" evidence="7">
    <location>
        <begin position="227"/>
        <end position="249"/>
    </location>
</feature>
<keyword evidence="5" id="KW-0534">Nitrate assimilation</keyword>
<organism evidence="9 10">
    <name type="scientific">Haloterrigena alkaliphila</name>
    <dbReference type="NCBI Taxonomy" id="2816475"/>
    <lineage>
        <taxon>Archaea</taxon>
        <taxon>Methanobacteriati</taxon>
        <taxon>Methanobacteriota</taxon>
        <taxon>Stenosarchaea group</taxon>
        <taxon>Halobacteria</taxon>
        <taxon>Halobacteriales</taxon>
        <taxon>Natrialbaceae</taxon>
        <taxon>Haloterrigena</taxon>
    </lineage>
</organism>
<dbReference type="InterPro" id="IPR044772">
    <property type="entry name" value="NO3_transporter"/>
</dbReference>
<feature type="transmembrane region" description="Helical" evidence="7">
    <location>
        <begin position="128"/>
        <end position="151"/>
    </location>
</feature>
<dbReference type="AlphaFoldDB" id="A0A8A2VIG8"/>
<feature type="transmembrane region" description="Helical" evidence="7">
    <location>
        <begin position="97"/>
        <end position="116"/>
    </location>
</feature>
<sequence length="445" mass="46835">MIPAKYKNLLLATAMFNLGFVIWFSFAPFTGEIANEFGLSVPQLGVVSSAAVIAVPLGRIVIGPLTDRYGAPVTAGGTMLLVGTFAIISAFAQTYDVFTASRIVASLAGITFVIGIQHVSEWFEAENLGTAEGIFAGIGNAGAGLGAYFTLPRIFGEGYAGPPFSSNWRAAFFYTGVLAVVLGVLAVVLGVLYFVFGDAAKSDAKRAETQQGVSREQWFYIATRHGAVVLAVAYVMTFGLELAMNGWLGTYYREAFGQSDIVIAATFSIAAGLLRPIGGYVSDLVARKEKDILPVFTGRYREQWTFATLVFVVLAMFGMTAAGLTDNVYVAVVAGFFVGVGCAFSEGAIFAQVPAVFPDNSGSVAGFVGGIGSSGGSIYPLIFSASFLNIHYGYAVVGLTMVPIIALAAWVFQPHIAERATETGWFISENPAAVNGNSPGPTSND</sequence>
<accession>A0A8A2VIG8</accession>
<keyword evidence="6 7" id="KW-0472">Membrane</keyword>
<dbReference type="GeneID" id="63186830"/>
<dbReference type="PANTHER" id="PTHR23515">
    <property type="entry name" value="HIGH-AFFINITY NITRATE TRANSPORTER 2.3"/>
    <property type="match status" value="1"/>
</dbReference>
<evidence type="ECO:0000256" key="4">
    <source>
        <dbReference type="ARBA" id="ARBA00022989"/>
    </source>
</evidence>
<feature type="transmembrane region" description="Helical" evidence="7">
    <location>
        <begin position="69"/>
        <end position="91"/>
    </location>
</feature>
<evidence type="ECO:0000313" key="9">
    <source>
        <dbReference type="EMBL" id="QSX00501.1"/>
    </source>
</evidence>
<feature type="transmembrane region" description="Helical" evidence="7">
    <location>
        <begin position="363"/>
        <end position="385"/>
    </location>
</feature>
<gene>
    <name evidence="9" type="ORF">J0X25_05955</name>
</gene>
<keyword evidence="3 7" id="KW-0812">Transmembrane</keyword>
<evidence type="ECO:0000256" key="1">
    <source>
        <dbReference type="ARBA" id="ARBA00004141"/>
    </source>
</evidence>
<feature type="transmembrane region" description="Helical" evidence="7">
    <location>
        <begin position="9"/>
        <end position="29"/>
    </location>
</feature>
<feature type="transmembrane region" description="Helical" evidence="7">
    <location>
        <begin position="171"/>
        <end position="196"/>
    </location>
</feature>
<evidence type="ECO:0000256" key="7">
    <source>
        <dbReference type="SAM" id="Phobius"/>
    </source>
</evidence>
<name>A0A8A2VIG8_9EURY</name>
<dbReference type="GO" id="GO:0015112">
    <property type="term" value="F:nitrate transmembrane transporter activity"/>
    <property type="evidence" value="ECO:0007669"/>
    <property type="project" value="InterPro"/>
</dbReference>
<dbReference type="InterPro" id="IPR020846">
    <property type="entry name" value="MFS_dom"/>
</dbReference>
<keyword evidence="4 7" id="KW-1133">Transmembrane helix</keyword>
<reference evidence="9 10" key="1">
    <citation type="submission" date="2021-03" db="EMBL/GenBank/DDBJ databases">
        <title>Haloterrigena longa sp. nov. and Haloterrigena limicola sp. nov., extremely halophilic archaea isolated from a salt lake.</title>
        <authorList>
            <person name="Henglin C."/>
        </authorList>
    </citation>
    <scope>NUCLEOTIDE SEQUENCE [LARGE SCALE GENOMIC DNA]</scope>
    <source>
        <strain evidence="9 10">KZCA68</strain>
    </source>
</reference>
<feature type="transmembrane region" description="Helical" evidence="7">
    <location>
        <begin position="328"/>
        <end position="351"/>
    </location>
</feature>
<dbReference type="Proteomes" id="UP000663203">
    <property type="component" value="Chromosome"/>
</dbReference>
<evidence type="ECO:0000256" key="3">
    <source>
        <dbReference type="ARBA" id="ARBA00022692"/>
    </source>
</evidence>
<dbReference type="EMBL" id="CP071462">
    <property type="protein sequence ID" value="QSX00501.1"/>
    <property type="molecule type" value="Genomic_DNA"/>
</dbReference>
<dbReference type="GO" id="GO:0016020">
    <property type="term" value="C:membrane"/>
    <property type="evidence" value="ECO:0007669"/>
    <property type="project" value="UniProtKB-SubCell"/>
</dbReference>
<evidence type="ECO:0000256" key="5">
    <source>
        <dbReference type="ARBA" id="ARBA00023063"/>
    </source>
</evidence>
<dbReference type="InterPro" id="IPR036259">
    <property type="entry name" value="MFS_trans_sf"/>
</dbReference>
<feature type="transmembrane region" description="Helical" evidence="7">
    <location>
        <begin position="391"/>
        <end position="412"/>
    </location>
</feature>
<dbReference type="RefSeq" id="WP_207290218.1">
    <property type="nucleotide sequence ID" value="NZ_CP071462.1"/>
</dbReference>
<evidence type="ECO:0000259" key="8">
    <source>
        <dbReference type="PROSITE" id="PS50850"/>
    </source>
</evidence>
<comment type="subcellular location">
    <subcellularLocation>
        <location evidence="1">Membrane</location>
        <topology evidence="1">Multi-pass membrane protein</topology>
    </subcellularLocation>
</comment>
<feature type="domain" description="Major facilitator superfamily (MFS) profile" evidence="8">
    <location>
        <begin position="7"/>
        <end position="421"/>
    </location>
</feature>
<dbReference type="Gene3D" id="1.20.1250.20">
    <property type="entry name" value="MFS general substrate transporter like domains"/>
    <property type="match status" value="2"/>
</dbReference>
<dbReference type="GO" id="GO:0042128">
    <property type="term" value="P:nitrate assimilation"/>
    <property type="evidence" value="ECO:0007669"/>
    <property type="project" value="UniProtKB-KW"/>
</dbReference>
<comment type="similarity">
    <text evidence="2">Belongs to the major facilitator superfamily. Nitrate/nitrite porter (TC 2.A.1.8) family.</text>
</comment>
<evidence type="ECO:0000256" key="6">
    <source>
        <dbReference type="ARBA" id="ARBA00023136"/>
    </source>
</evidence>
<dbReference type="Pfam" id="PF07690">
    <property type="entry name" value="MFS_1"/>
    <property type="match status" value="1"/>
</dbReference>